<evidence type="ECO:0000313" key="3">
    <source>
        <dbReference type="Proteomes" id="UP000199202"/>
    </source>
</evidence>
<dbReference type="AlphaFoldDB" id="A0A1G8T085"/>
<dbReference type="PANTHER" id="PTHR35399">
    <property type="entry name" value="SLR8030 PROTEIN"/>
    <property type="match status" value="1"/>
</dbReference>
<evidence type="ECO:0000313" key="2">
    <source>
        <dbReference type="EMBL" id="SDJ34851.1"/>
    </source>
</evidence>
<accession>A0A1G8T085</accession>
<protein>
    <submittedName>
        <fullName evidence="2">WD40-like Beta Propeller Repeat</fullName>
    </submittedName>
</protein>
<sequence length="379" mass="40173">MRRRTFLSLGAVAFSGAVWHEAAVSTATHASVAAGASPYGPLGVPDANGMALPAGFTGRIVARTGHRVGGTLWHPAPDGGACFADGTGWIYVSNSEVPLAGGASAIKFRADGSIERAYRILNGTNLNCAGGATPWNTWLSCEEIFRGRVFETDPYGTRSAQSRPAMGRFKHEAAACDPDHQVIYLTEDETDGCFYRFTPTTWGELSSGRLDVLCGLGGDAVDWRPVPDPAPGVLERQTRHQVSAARHFNGGEGCHYAAGVCYFTAKGDRKVWAYDTTRQTVTAIYDGTGTLDGVDNITGRPSGDLYVAEDGGNMEINIITPDGVVAPVMRLDGQSESEITGPAFSPDGTRLYFSSQRGTSGESLGSGGITYEVTGPFRR</sequence>
<dbReference type="InterPro" id="IPR015943">
    <property type="entry name" value="WD40/YVTN_repeat-like_dom_sf"/>
</dbReference>
<dbReference type="PANTHER" id="PTHR35399:SF2">
    <property type="entry name" value="DUF839 DOMAIN-CONTAINING PROTEIN"/>
    <property type="match status" value="1"/>
</dbReference>
<dbReference type="Proteomes" id="UP000199202">
    <property type="component" value="Unassembled WGS sequence"/>
</dbReference>
<feature type="signal peptide" evidence="1">
    <location>
        <begin position="1"/>
        <end position="22"/>
    </location>
</feature>
<reference evidence="2 3" key="1">
    <citation type="submission" date="2016-10" db="EMBL/GenBank/DDBJ databases">
        <authorList>
            <person name="de Groot N.N."/>
        </authorList>
    </citation>
    <scope>NUCLEOTIDE SEQUENCE [LARGE SCALE GENOMIC DNA]</scope>
    <source>
        <strain evidence="2 3">CGMCC 4.6533</strain>
    </source>
</reference>
<gene>
    <name evidence="2" type="ORF">SAMN05421869_11027</name>
</gene>
<dbReference type="STRING" id="633440.SAMN05421869_11027"/>
<dbReference type="InterPro" id="IPR011659">
    <property type="entry name" value="WD40"/>
</dbReference>
<feature type="chain" id="PRO_5011455617" evidence="1">
    <location>
        <begin position="23"/>
        <end position="379"/>
    </location>
</feature>
<dbReference type="Pfam" id="PF05787">
    <property type="entry name" value="PhoX"/>
    <property type="match status" value="1"/>
</dbReference>
<organism evidence="2 3">
    <name type="scientific">Nonomuraea jiangxiensis</name>
    <dbReference type="NCBI Taxonomy" id="633440"/>
    <lineage>
        <taxon>Bacteria</taxon>
        <taxon>Bacillati</taxon>
        <taxon>Actinomycetota</taxon>
        <taxon>Actinomycetes</taxon>
        <taxon>Streptosporangiales</taxon>
        <taxon>Streptosporangiaceae</taxon>
        <taxon>Nonomuraea</taxon>
    </lineage>
</organism>
<dbReference type="InterPro" id="IPR008557">
    <property type="entry name" value="PhoX"/>
</dbReference>
<name>A0A1G8T085_9ACTN</name>
<dbReference type="Gene3D" id="2.130.10.10">
    <property type="entry name" value="YVTN repeat-like/Quinoprotein amine dehydrogenase"/>
    <property type="match status" value="1"/>
</dbReference>
<keyword evidence="1" id="KW-0732">Signal</keyword>
<dbReference type="SUPFAM" id="SSF63825">
    <property type="entry name" value="YWTD domain"/>
    <property type="match status" value="1"/>
</dbReference>
<proteinExistence type="predicted"/>
<dbReference type="Pfam" id="PF07676">
    <property type="entry name" value="PD40"/>
    <property type="match status" value="1"/>
</dbReference>
<keyword evidence="3" id="KW-1185">Reference proteome</keyword>
<dbReference type="EMBL" id="FNDJ01000010">
    <property type="protein sequence ID" value="SDJ34851.1"/>
    <property type="molecule type" value="Genomic_DNA"/>
</dbReference>
<dbReference type="OrthoDB" id="5169219at2"/>
<dbReference type="RefSeq" id="WP_090934160.1">
    <property type="nucleotide sequence ID" value="NZ_FNDJ01000010.1"/>
</dbReference>
<evidence type="ECO:0000256" key="1">
    <source>
        <dbReference type="SAM" id="SignalP"/>
    </source>
</evidence>